<keyword evidence="3" id="KW-1185">Reference proteome</keyword>
<proteinExistence type="predicted"/>
<dbReference type="STRING" id="1408163.A0A0F4YHV3"/>
<sequence>MAQIAPNSPFVPTSWAAWLAQRLEMNEERLRQLTAKIEKKKASNKLTVQPIFGGKVFPDFFSSVLSRQSIWRPGEVERPARPQAPWPDEDELQHEGSQRSKSGYSRFPPLPRVPGNITVNWKQRAPIVPFEFDVVGRPTMADDEVAPETDERMRFLIGNSFLQELET</sequence>
<dbReference type="Proteomes" id="UP000053958">
    <property type="component" value="Unassembled WGS sequence"/>
</dbReference>
<reference evidence="2 3" key="1">
    <citation type="submission" date="2015-04" db="EMBL/GenBank/DDBJ databases">
        <authorList>
            <person name="Heijne W.H."/>
            <person name="Fedorova N.D."/>
            <person name="Nierman W.C."/>
            <person name="Vollebregt A.W."/>
            <person name="Zhao Z."/>
            <person name="Wu L."/>
            <person name="Kumar M."/>
            <person name="Stam H."/>
            <person name="van den Berg M.A."/>
            <person name="Pel H.J."/>
        </authorList>
    </citation>
    <scope>NUCLEOTIDE SEQUENCE [LARGE SCALE GENOMIC DNA]</scope>
    <source>
        <strain evidence="2 3">CBS 393.64</strain>
    </source>
</reference>
<dbReference type="OrthoDB" id="5305306at2759"/>
<feature type="region of interest" description="Disordered" evidence="1">
    <location>
        <begin position="72"/>
        <end position="109"/>
    </location>
</feature>
<comment type="caution">
    <text evidence="2">The sequence shown here is derived from an EMBL/GenBank/DDBJ whole genome shotgun (WGS) entry which is preliminary data.</text>
</comment>
<organism evidence="2 3">
    <name type="scientific">Rasamsonia emersonii (strain ATCC 16479 / CBS 393.64 / IMI 116815)</name>
    <dbReference type="NCBI Taxonomy" id="1408163"/>
    <lineage>
        <taxon>Eukaryota</taxon>
        <taxon>Fungi</taxon>
        <taxon>Dikarya</taxon>
        <taxon>Ascomycota</taxon>
        <taxon>Pezizomycotina</taxon>
        <taxon>Eurotiomycetes</taxon>
        <taxon>Eurotiomycetidae</taxon>
        <taxon>Eurotiales</taxon>
        <taxon>Trichocomaceae</taxon>
        <taxon>Rasamsonia</taxon>
    </lineage>
</organism>
<evidence type="ECO:0000313" key="2">
    <source>
        <dbReference type="EMBL" id="KKA17867.1"/>
    </source>
</evidence>
<name>A0A0F4YHV3_RASE3</name>
<accession>A0A0F4YHV3</accession>
<dbReference type="GeneID" id="25320452"/>
<dbReference type="EMBL" id="LASV01000537">
    <property type="protein sequence ID" value="KKA17867.1"/>
    <property type="molecule type" value="Genomic_DNA"/>
</dbReference>
<evidence type="ECO:0000313" key="3">
    <source>
        <dbReference type="Proteomes" id="UP000053958"/>
    </source>
</evidence>
<dbReference type="AlphaFoldDB" id="A0A0F4YHV3"/>
<gene>
    <name evidence="2" type="ORF">T310_8192</name>
</gene>
<dbReference type="RefSeq" id="XP_013324479.1">
    <property type="nucleotide sequence ID" value="XM_013469025.1"/>
</dbReference>
<evidence type="ECO:0000256" key="1">
    <source>
        <dbReference type="SAM" id="MobiDB-lite"/>
    </source>
</evidence>
<protein>
    <submittedName>
        <fullName evidence="2">Uncharacterized protein</fullName>
    </submittedName>
</protein>